<name>A0ABP3WVF9_9ALTE</name>
<dbReference type="Proteomes" id="UP001500359">
    <property type="component" value="Unassembled WGS sequence"/>
</dbReference>
<sequence>MKIKLITAAVAMIALSGCDVDKTRSGDMPSVDVDVSADAGRLPKYEVEWADVDIGTTTETVEVPEVVVVMEEKQVEVPYMDVNMPDDDSPKSKRTIVVEAEVAGNMHDLQIEKVYAKDRRLFVVSKLKATDKSLEGKTVRVSDRIVINAPDLDLQHFIIGDKPRGDWNNQYTFVANESDLRKRTKGAREIYSR</sequence>
<gene>
    <name evidence="1" type="ORF">GCM10009114_15670</name>
</gene>
<evidence type="ECO:0000313" key="2">
    <source>
        <dbReference type="Proteomes" id="UP001500359"/>
    </source>
</evidence>
<dbReference type="PROSITE" id="PS51257">
    <property type="entry name" value="PROKAR_LIPOPROTEIN"/>
    <property type="match status" value="1"/>
</dbReference>
<protein>
    <recommendedName>
        <fullName evidence="3">Lipoprotein</fullName>
    </recommendedName>
</protein>
<organism evidence="1 2">
    <name type="scientific">Aliiglaciecola litoralis</name>
    <dbReference type="NCBI Taxonomy" id="582857"/>
    <lineage>
        <taxon>Bacteria</taxon>
        <taxon>Pseudomonadati</taxon>
        <taxon>Pseudomonadota</taxon>
        <taxon>Gammaproteobacteria</taxon>
        <taxon>Alteromonadales</taxon>
        <taxon>Alteromonadaceae</taxon>
        <taxon>Aliiglaciecola</taxon>
    </lineage>
</organism>
<evidence type="ECO:0008006" key="3">
    <source>
        <dbReference type="Google" id="ProtNLM"/>
    </source>
</evidence>
<dbReference type="EMBL" id="BAAAFD010000003">
    <property type="protein sequence ID" value="GAA0855842.1"/>
    <property type="molecule type" value="Genomic_DNA"/>
</dbReference>
<proteinExistence type="predicted"/>
<accession>A0ABP3WVF9</accession>
<reference evidence="2" key="1">
    <citation type="journal article" date="2019" name="Int. J. Syst. Evol. Microbiol.">
        <title>The Global Catalogue of Microorganisms (GCM) 10K type strain sequencing project: providing services to taxonomists for standard genome sequencing and annotation.</title>
        <authorList>
            <consortium name="The Broad Institute Genomics Platform"/>
            <consortium name="The Broad Institute Genome Sequencing Center for Infectious Disease"/>
            <person name="Wu L."/>
            <person name="Ma J."/>
        </authorList>
    </citation>
    <scope>NUCLEOTIDE SEQUENCE [LARGE SCALE GENOMIC DNA]</scope>
    <source>
        <strain evidence="2">JCM 15896</strain>
    </source>
</reference>
<keyword evidence="2" id="KW-1185">Reference proteome</keyword>
<evidence type="ECO:0000313" key="1">
    <source>
        <dbReference type="EMBL" id="GAA0855842.1"/>
    </source>
</evidence>
<dbReference type="RefSeq" id="WP_343858407.1">
    <property type="nucleotide sequence ID" value="NZ_BAAAFD010000003.1"/>
</dbReference>
<comment type="caution">
    <text evidence="1">The sequence shown here is derived from an EMBL/GenBank/DDBJ whole genome shotgun (WGS) entry which is preliminary data.</text>
</comment>